<feature type="compositionally biased region" description="Polar residues" evidence="1">
    <location>
        <begin position="44"/>
        <end position="53"/>
    </location>
</feature>
<evidence type="ECO:0000313" key="2">
    <source>
        <dbReference type="EMBL" id="KAJ4446024.1"/>
    </source>
</evidence>
<dbReference type="EMBL" id="JAJSOF020000009">
    <property type="protein sequence ID" value="KAJ4446024.1"/>
    <property type="molecule type" value="Genomic_DNA"/>
</dbReference>
<dbReference type="Proteomes" id="UP001148838">
    <property type="component" value="Unassembled WGS sequence"/>
</dbReference>
<name>A0ABQ8THX2_PERAM</name>
<comment type="caution">
    <text evidence="2">The sequence shown here is derived from an EMBL/GenBank/DDBJ whole genome shotgun (WGS) entry which is preliminary data.</text>
</comment>
<gene>
    <name evidence="2" type="ORF">ANN_12710</name>
</gene>
<feature type="region of interest" description="Disordered" evidence="1">
    <location>
        <begin position="43"/>
        <end position="67"/>
    </location>
</feature>
<reference evidence="2 3" key="1">
    <citation type="journal article" date="2022" name="Allergy">
        <title>Genome assembly and annotation of Periplaneta americana reveal a comprehensive cockroach allergen profile.</title>
        <authorList>
            <person name="Wang L."/>
            <person name="Xiong Q."/>
            <person name="Saelim N."/>
            <person name="Wang L."/>
            <person name="Nong W."/>
            <person name="Wan A.T."/>
            <person name="Shi M."/>
            <person name="Liu X."/>
            <person name="Cao Q."/>
            <person name="Hui J.H.L."/>
            <person name="Sookrung N."/>
            <person name="Leung T.F."/>
            <person name="Tungtrongchitr A."/>
            <person name="Tsui S.K.W."/>
        </authorList>
    </citation>
    <scope>NUCLEOTIDE SEQUENCE [LARGE SCALE GENOMIC DNA]</scope>
    <source>
        <strain evidence="2">PWHHKU_190912</strain>
    </source>
</reference>
<sequence length="150" mass="16732">MAGLCEGGNEPPGSLKAICNWLFMRPKIRHRLPDIRLTVEKTSENPNQLTSQAGIEPMPERNSGSASNRFSRLSYAVNKHDCTERLSHRHGSQLRRLPAGPKLRSGTGLIPAWTDSLVGFFPEVFPNRKKSAEQERNQRLKAVCTSLSIP</sequence>
<keyword evidence="3" id="KW-1185">Reference proteome</keyword>
<organism evidence="2 3">
    <name type="scientific">Periplaneta americana</name>
    <name type="common">American cockroach</name>
    <name type="synonym">Blatta americana</name>
    <dbReference type="NCBI Taxonomy" id="6978"/>
    <lineage>
        <taxon>Eukaryota</taxon>
        <taxon>Metazoa</taxon>
        <taxon>Ecdysozoa</taxon>
        <taxon>Arthropoda</taxon>
        <taxon>Hexapoda</taxon>
        <taxon>Insecta</taxon>
        <taxon>Pterygota</taxon>
        <taxon>Neoptera</taxon>
        <taxon>Polyneoptera</taxon>
        <taxon>Dictyoptera</taxon>
        <taxon>Blattodea</taxon>
        <taxon>Blattoidea</taxon>
        <taxon>Blattidae</taxon>
        <taxon>Blattinae</taxon>
        <taxon>Periplaneta</taxon>
    </lineage>
</organism>
<accession>A0ABQ8THX2</accession>
<evidence type="ECO:0000313" key="3">
    <source>
        <dbReference type="Proteomes" id="UP001148838"/>
    </source>
</evidence>
<evidence type="ECO:0000256" key="1">
    <source>
        <dbReference type="SAM" id="MobiDB-lite"/>
    </source>
</evidence>
<protein>
    <submittedName>
        <fullName evidence="2">Uncharacterized protein</fullName>
    </submittedName>
</protein>
<proteinExistence type="predicted"/>